<gene>
    <name evidence="11" type="primary">OR33ab1-1</name>
</gene>
<accession>A0A3G2LEI7</accession>
<evidence type="ECO:0000256" key="4">
    <source>
        <dbReference type="ARBA" id="ARBA00022692"/>
    </source>
</evidence>
<keyword evidence="7 10" id="KW-0472">Membrane</keyword>
<evidence type="ECO:0000256" key="5">
    <source>
        <dbReference type="ARBA" id="ARBA00022725"/>
    </source>
</evidence>
<dbReference type="GO" id="GO:0004984">
    <property type="term" value="F:olfactory receptor activity"/>
    <property type="evidence" value="ECO:0007669"/>
    <property type="project" value="InterPro"/>
</dbReference>
<protein>
    <recommendedName>
        <fullName evidence="10">Odorant receptor</fullName>
    </recommendedName>
</protein>
<feature type="transmembrane region" description="Helical" evidence="10">
    <location>
        <begin position="261"/>
        <end position="288"/>
    </location>
</feature>
<feature type="transmembrane region" description="Helical" evidence="10">
    <location>
        <begin position="48"/>
        <end position="69"/>
    </location>
</feature>
<keyword evidence="4 10" id="KW-0812">Transmembrane</keyword>
<dbReference type="PANTHER" id="PTHR21137:SF35">
    <property type="entry name" value="ODORANT RECEPTOR 19A-RELATED"/>
    <property type="match status" value="1"/>
</dbReference>
<dbReference type="AlphaFoldDB" id="A0A3G2LEI7"/>
<evidence type="ECO:0000256" key="3">
    <source>
        <dbReference type="ARBA" id="ARBA00022606"/>
    </source>
</evidence>
<reference evidence="11" key="1">
    <citation type="submission" date="2018-09" db="EMBL/GenBank/DDBJ databases">
        <title>Identification and expression analysis of chemosensory genes in citrus fruit fly Bactrocera minax.</title>
        <authorList>
            <person name="Lu Y."/>
            <person name="Yu T."/>
            <person name="Cheng J."/>
        </authorList>
    </citation>
    <scope>NUCLEOTIDE SEQUENCE</scope>
    <source>
        <strain evidence="11">Bmi000272</strain>
    </source>
</reference>
<evidence type="ECO:0000256" key="7">
    <source>
        <dbReference type="ARBA" id="ARBA00023136"/>
    </source>
</evidence>
<comment type="subcellular location">
    <subcellularLocation>
        <location evidence="1 10">Cell membrane</location>
        <topology evidence="1 10">Multi-pass membrane protein</topology>
    </subcellularLocation>
</comment>
<feature type="transmembrane region" description="Helical" evidence="10">
    <location>
        <begin position="294"/>
        <end position="314"/>
    </location>
</feature>
<organism evidence="11">
    <name type="scientific">Bactrocera minax</name>
    <name type="common">Chinese citrus fly</name>
    <dbReference type="NCBI Taxonomy" id="104690"/>
    <lineage>
        <taxon>Eukaryota</taxon>
        <taxon>Metazoa</taxon>
        <taxon>Ecdysozoa</taxon>
        <taxon>Arthropoda</taxon>
        <taxon>Hexapoda</taxon>
        <taxon>Insecta</taxon>
        <taxon>Pterygota</taxon>
        <taxon>Neoptera</taxon>
        <taxon>Endopterygota</taxon>
        <taxon>Diptera</taxon>
        <taxon>Brachycera</taxon>
        <taxon>Muscomorpha</taxon>
        <taxon>Tephritoidea</taxon>
        <taxon>Tephritidae</taxon>
        <taxon>Bactrocera</taxon>
        <taxon>Tetradacus</taxon>
    </lineage>
</organism>
<keyword evidence="2" id="KW-1003">Cell membrane</keyword>
<dbReference type="GO" id="GO:0005549">
    <property type="term" value="F:odorant binding"/>
    <property type="evidence" value="ECO:0007669"/>
    <property type="project" value="InterPro"/>
</dbReference>
<evidence type="ECO:0000256" key="6">
    <source>
        <dbReference type="ARBA" id="ARBA00022989"/>
    </source>
</evidence>
<evidence type="ECO:0000256" key="2">
    <source>
        <dbReference type="ARBA" id="ARBA00022475"/>
    </source>
</evidence>
<keyword evidence="5 10" id="KW-0552">Olfaction</keyword>
<evidence type="ECO:0000256" key="1">
    <source>
        <dbReference type="ARBA" id="ARBA00004651"/>
    </source>
</evidence>
<evidence type="ECO:0000256" key="8">
    <source>
        <dbReference type="ARBA" id="ARBA00023170"/>
    </source>
</evidence>
<sequence length="389" mass="45049">MGKKLLVVKSSVNTPVDTVACFDIFWMCWKLMGISINSNKWYVTLYDIVVNIFVTIFYPIHLTVGLFLVPVLSDVFKNLAIIITDVACSTKHYLFRYKLSKIREIQRLLKELDDRVVAQDERDYFNKSIRSAVRRMMLIFCVSYAGDTLASALEVLAKKDRELMYPAWFPFDWSANRYTYYAAVIYQIVGVSLQITQNLAHDTFAPVSLCVMSGQVRLLAMRVSKVGYDESKTLAEHEEELNECIEDHKKLLRIFDLLQDVFWYTQLVQFSSVGLNICLTVVFLLQFADNIFAYLYYTAYFISMALELLPACYYGSKMQEEFQDLPYAIFKSNWIAQRKSFQQNLRIFTELSKKQLTPTAGGIINIHLTSFVATCKMAYSLYTVLMNMK</sequence>
<proteinExistence type="evidence at transcript level"/>
<dbReference type="Pfam" id="PF02949">
    <property type="entry name" value="7tm_6"/>
    <property type="match status" value="1"/>
</dbReference>
<evidence type="ECO:0000313" key="11">
    <source>
        <dbReference type="EMBL" id="AYN70662.1"/>
    </source>
</evidence>
<name>A0A3G2LEI7_9MUSC</name>
<evidence type="ECO:0000256" key="9">
    <source>
        <dbReference type="ARBA" id="ARBA00023224"/>
    </source>
</evidence>
<dbReference type="GO" id="GO:0005886">
    <property type="term" value="C:plasma membrane"/>
    <property type="evidence" value="ECO:0007669"/>
    <property type="project" value="UniProtKB-SubCell"/>
</dbReference>
<evidence type="ECO:0000256" key="10">
    <source>
        <dbReference type="RuleBase" id="RU351113"/>
    </source>
</evidence>
<dbReference type="GO" id="GO:0007165">
    <property type="term" value="P:signal transduction"/>
    <property type="evidence" value="ECO:0007669"/>
    <property type="project" value="UniProtKB-KW"/>
</dbReference>
<dbReference type="InterPro" id="IPR004117">
    <property type="entry name" value="7tm6_olfct_rcpt"/>
</dbReference>
<comment type="similarity">
    <text evidence="10">Belongs to the insect chemoreceptor superfamily. Heteromeric odorant receptor channel (TC 1.A.69) family.</text>
</comment>
<keyword evidence="6 10" id="KW-1133">Transmembrane helix</keyword>
<keyword evidence="8 10" id="KW-0675">Receptor</keyword>
<dbReference type="EMBL" id="MH937247">
    <property type="protein sequence ID" value="AYN70662.1"/>
    <property type="molecule type" value="mRNA"/>
</dbReference>
<comment type="caution">
    <text evidence="10">Lacks conserved residue(s) required for the propagation of feature annotation.</text>
</comment>
<keyword evidence="9 10" id="KW-0807">Transducer</keyword>
<keyword evidence="3 10" id="KW-0716">Sensory transduction</keyword>
<dbReference type="PANTHER" id="PTHR21137">
    <property type="entry name" value="ODORANT RECEPTOR"/>
    <property type="match status" value="1"/>
</dbReference>